<evidence type="ECO:0000313" key="2">
    <source>
        <dbReference type="Proteomes" id="UP001281761"/>
    </source>
</evidence>
<name>A0ABQ9XVP5_9EUKA</name>
<comment type="caution">
    <text evidence="1">The sequence shown here is derived from an EMBL/GenBank/DDBJ whole genome shotgun (WGS) entry which is preliminary data.</text>
</comment>
<reference evidence="1 2" key="1">
    <citation type="journal article" date="2022" name="bioRxiv">
        <title>Genomics of Preaxostyla Flagellates Illuminates Evolutionary Transitions and the Path Towards Mitochondrial Loss.</title>
        <authorList>
            <person name="Novak L.V.F."/>
            <person name="Treitli S.C."/>
            <person name="Pyrih J."/>
            <person name="Halakuc P."/>
            <person name="Pipaliya S.V."/>
            <person name="Vacek V."/>
            <person name="Brzon O."/>
            <person name="Soukal P."/>
            <person name="Eme L."/>
            <person name="Dacks J.B."/>
            <person name="Karnkowska A."/>
            <person name="Elias M."/>
            <person name="Hampl V."/>
        </authorList>
    </citation>
    <scope>NUCLEOTIDE SEQUENCE [LARGE SCALE GENOMIC DNA]</scope>
    <source>
        <strain evidence="1">NAU3</strain>
        <tissue evidence="1">Gut</tissue>
    </source>
</reference>
<keyword evidence="2" id="KW-1185">Reference proteome</keyword>
<sequence>MCIVISTFSSFFVSESLKLLDVLHSLLPSPLPSTLPKYSRTDISDWRHPPFKPEPINPEERFKPSLFDEPDDEKLARSLVRCRSVCELDGAEKCIRDVPYFFDRTISALHTSDRLVRASALYLFDCLIDASCTIHLFPRLLNRLHSAFRDGHPEEQLALLWISTNWITFHLDDSYPPPFPAKQFDWDGLIKTDLSDWDTFVCSIHLILLIRNRSIEDQIGKDESTRIIFSFEKQHTAVSRILFVFDGTQPMNFDSHANEWLISYCLLISLLSDRPFPPTLTPIIAQDPELDGSYLLLHENKLFLLCHTSLNPHKLHQPPLDFVFERTLRKFPLGFFVHLNKPDVKSPLYPLNTSLCGFHALCRRGVHLNLMETEDVKQGNHILNSFWMFFTPLISTTFHLFLFYPPPLVTRFFIPILSLKPNHAVRVDPLREIWATLLVFTAPFGDLLSLRELNRSIDQRNTFDNMLELIFPSYFTSLEWLNIPTGFTSALAHSNAPASIDHFENQDGSPMSIDESLHPDRLSTIMSGFLSEQVRVLSEKISLVGSMVRDLNRNNAVSDILEDGTLWDNVLSMLSPVPAEVSYKIEPQIRISGGLLI</sequence>
<dbReference type="Proteomes" id="UP001281761">
    <property type="component" value="Unassembled WGS sequence"/>
</dbReference>
<organism evidence="1 2">
    <name type="scientific">Blattamonas nauphoetae</name>
    <dbReference type="NCBI Taxonomy" id="2049346"/>
    <lineage>
        <taxon>Eukaryota</taxon>
        <taxon>Metamonada</taxon>
        <taxon>Preaxostyla</taxon>
        <taxon>Oxymonadida</taxon>
        <taxon>Blattamonas</taxon>
    </lineage>
</organism>
<accession>A0ABQ9XVP5</accession>
<dbReference type="InterPro" id="IPR016024">
    <property type="entry name" value="ARM-type_fold"/>
</dbReference>
<evidence type="ECO:0000313" key="1">
    <source>
        <dbReference type="EMBL" id="KAK2955535.1"/>
    </source>
</evidence>
<proteinExistence type="predicted"/>
<protein>
    <submittedName>
        <fullName evidence="1">Uncharacterized protein</fullName>
    </submittedName>
</protein>
<gene>
    <name evidence="1" type="ORF">BLNAU_9583</name>
</gene>
<dbReference type="EMBL" id="JARBJD010000066">
    <property type="protein sequence ID" value="KAK2955535.1"/>
    <property type="molecule type" value="Genomic_DNA"/>
</dbReference>
<dbReference type="SUPFAM" id="SSF48371">
    <property type="entry name" value="ARM repeat"/>
    <property type="match status" value="1"/>
</dbReference>